<dbReference type="InterPro" id="IPR010998">
    <property type="entry name" value="Integrase_recombinase_N"/>
</dbReference>
<proteinExistence type="predicted"/>
<keyword evidence="1" id="KW-0229">DNA integration</keyword>
<evidence type="ECO:0000259" key="4">
    <source>
        <dbReference type="PROSITE" id="PS51898"/>
    </source>
</evidence>
<dbReference type="GO" id="GO:0003677">
    <property type="term" value="F:DNA binding"/>
    <property type="evidence" value="ECO:0007669"/>
    <property type="project" value="UniProtKB-KW"/>
</dbReference>
<dbReference type="InterPro" id="IPR002104">
    <property type="entry name" value="Integrase_catalytic"/>
</dbReference>
<dbReference type="PANTHER" id="PTHR30349">
    <property type="entry name" value="PHAGE INTEGRASE-RELATED"/>
    <property type="match status" value="1"/>
</dbReference>
<dbReference type="InterPro" id="IPR050090">
    <property type="entry name" value="Tyrosine_recombinase_XerCD"/>
</dbReference>
<dbReference type="Proteomes" id="UP000092634">
    <property type="component" value="Unassembled WGS sequence"/>
</dbReference>
<sequence length="322" mass="35768">MAAPTKDGKVWRHRVMVAGTRFSGTFDTKAAALAWEAGQRVTAGSTKAVVNTKTCADAFHKYELEVSKLKRGYRWEAFRLAVFAAMPLGAVRMCDLDATHIAAWRDERLLSVQGGSVTREMNLLSHVFSVARKEWKWIATSPTADVARPKGKPPRDRRISSEEIIKICIALGWDHLAVGVIPKTKQQRIALAFLFAIETAMRAGEICGLQKDDVNGRVARLRMTKNGLPRDVGLSPRAVELWAMVPDGFDLTPATLDAMFRRARDTTGIEGLTFHDTRHEAITRLASKLNVLDLARMVGHQDIRQLQTYYNATADDIAAKLT</sequence>
<dbReference type="Gene3D" id="1.10.150.130">
    <property type="match status" value="1"/>
</dbReference>
<evidence type="ECO:0000313" key="5">
    <source>
        <dbReference type="EMBL" id="OFJ50227.1"/>
    </source>
</evidence>
<accession>A0A1E8PVT5</accession>
<organism evidence="5 6">
    <name type="scientific">Janthinobacterium lividum</name>
    <dbReference type="NCBI Taxonomy" id="29581"/>
    <lineage>
        <taxon>Bacteria</taxon>
        <taxon>Pseudomonadati</taxon>
        <taxon>Pseudomonadota</taxon>
        <taxon>Betaproteobacteria</taxon>
        <taxon>Burkholderiales</taxon>
        <taxon>Oxalobacteraceae</taxon>
        <taxon>Janthinobacterium</taxon>
    </lineage>
</organism>
<name>A0A1E8PVT5_9BURK</name>
<dbReference type="GO" id="GO:0006310">
    <property type="term" value="P:DNA recombination"/>
    <property type="evidence" value="ECO:0007669"/>
    <property type="project" value="UniProtKB-KW"/>
</dbReference>
<dbReference type="AlphaFoldDB" id="A0A1E8PVT5"/>
<gene>
    <name evidence="5" type="ORF">BA896_012575</name>
</gene>
<reference evidence="5 6" key="1">
    <citation type="submission" date="2016-10" db="EMBL/GenBank/DDBJ databases">
        <title>Updated version of Genome Assembly of Janthinobacterium lividum ERGS5:01.</title>
        <authorList>
            <person name="Kumar R."/>
            <person name="Acharya V."/>
            <person name="Singh D."/>
        </authorList>
    </citation>
    <scope>NUCLEOTIDE SEQUENCE [LARGE SCALE GENOMIC DNA]</scope>
    <source>
        <strain evidence="5 6">ERGS5:01</strain>
    </source>
</reference>
<evidence type="ECO:0000256" key="2">
    <source>
        <dbReference type="ARBA" id="ARBA00023125"/>
    </source>
</evidence>
<dbReference type="EMBL" id="MAQB02000001">
    <property type="protein sequence ID" value="OFJ50227.1"/>
    <property type="molecule type" value="Genomic_DNA"/>
</dbReference>
<keyword evidence="3" id="KW-0233">DNA recombination</keyword>
<dbReference type="InterPro" id="IPR013762">
    <property type="entry name" value="Integrase-like_cat_sf"/>
</dbReference>
<dbReference type="Gene3D" id="1.10.443.10">
    <property type="entry name" value="Intergrase catalytic core"/>
    <property type="match status" value="1"/>
</dbReference>
<evidence type="ECO:0000256" key="1">
    <source>
        <dbReference type="ARBA" id="ARBA00022908"/>
    </source>
</evidence>
<dbReference type="InterPro" id="IPR011010">
    <property type="entry name" value="DNA_brk_join_enz"/>
</dbReference>
<feature type="domain" description="Tyr recombinase" evidence="4">
    <location>
        <begin position="154"/>
        <end position="322"/>
    </location>
</feature>
<dbReference type="Pfam" id="PF00589">
    <property type="entry name" value="Phage_integrase"/>
    <property type="match status" value="1"/>
</dbReference>
<dbReference type="PROSITE" id="PS51898">
    <property type="entry name" value="TYR_RECOMBINASE"/>
    <property type="match status" value="1"/>
</dbReference>
<dbReference type="CDD" id="cd00796">
    <property type="entry name" value="INT_Rci_Hp1_C"/>
    <property type="match status" value="1"/>
</dbReference>
<keyword evidence="2" id="KW-0238">DNA-binding</keyword>
<dbReference type="GO" id="GO:0015074">
    <property type="term" value="P:DNA integration"/>
    <property type="evidence" value="ECO:0007669"/>
    <property type="project" value="UniProtKB-KW"/>
</dbReference>
<dbReference type="SUPFAM" id="SSF56349">
    <property type="entry name" value="DNA breaking-rejoining enzymes"/>
    <property type="match status" value="1"/>
</dbReference>
<evidence type="ECO:0000313" key="6">
    <source>
        <dbReference type="Proteomes" id="UP000092634"/>
    </source>
</evidence>
<dbReference type="PANTHER" id="PTHR30349:SF94">
    <property type="entry name" value="INTEGRASE_RECOMBINASE HI_1414-RELATED"/>
    <property type="match status" value="1"/>
</dbReference>
<evidence type="ECO:0000256" key="3">
    <source>
        <dbReference type="ARBA" id="ARBA00023172"/>
    </source>
</evidence>
<protein>
    <recommendedName>
        <fullName evidence="4">Tyr recombinase domain-containing protein</fullName>
    </recommendedName>
</protein>
<comment type="caution">
    <text evidence="5">The sequence shown here is derived from an EMBL/GenBank/DDBJ whole genome shotgun (WGS) entry which is preliminary data.</text>
</comment>